<dbReference type="PANTHER" id="PTHR34701">
    <property type="entry name" value="TRANSCRIPTIONAL REGULATOR MRAZ"/>
    <property type="match status" value="1"/>
</dbReference>
<dbReference type="InterPro" id="IPR035642">
    <property type="entry name" value="MraZ_N"/>
</dbReference>
<dbReference type="Gene3D" id="3.40.1550.20">
    <property type="entry name" value="Transcriptional regulator MraZ domain"/>
    <property type="match status" value="1"/>
</dbReference>
<dbReference type="AlphaFoldDB" id="A0A940YG11"/>
<keyword evidence="5 7" id="KW-0238">DNA-binding</keyword>
<feature type="domain" description="SpoVT-AbrB" evidence="8">
    <location>
        <begin position="5"/>
        <end position="51"/>
    </location>
</feature>
<evidence type="ECO:0000256" key="1">
    <source>
        <dbReference type="ARBA" id="ARBA00013860"/>
    </source>
</evidence>
<proteinExistence type="inferred from homology"/>
<keyword evidence="3" id="KW-0677">Repeat</keyword>
<dbReference type="InterPro" id="IPR003444">
    <property type="entry name" value="MraZ"/>
</dbReference>
<evidence type="ECO:0000313" key="10">
    <source>
        <dbReference type="Proteomes" id="UP000676246"/>
    </source>
</evidence>
<dbReference type="InterPro" id="IPR007159">
    <property type="entry name" value="SpoVT-AbrB_dom"/>
</dbReference>
<evidence type="ECO:0000256" key="2">
    <source>
        <dbReference type="ARBA" id="ARBA00022490"/>
    </source>
</evidence>
<evidence type="ECO:0000256" key="7">
    <source>
        <dbReference type="HAMAP-Rule" id="MF_01008"/>
    </source>
</evidence>
<dbReference type="CDD" id="cd16321">
    <property type="entry name" value="MraZ_C"/>
    <property type="match status" value="1"/>
</dbReference>
<dbReference type="PANTHER" id="PTHR34701:SF1">
    <property type="entry name" value="TRANSCRIPTIONAL REGULATOR MRAZ"/>
    <property type="match status" value="1"/>
</dbReference>
<keyword evidence="6 7" id="KW-0804">Transcription</keyword>
<dbReference type="EMBL" id="JAGQDD010000011">
    <property type="protein sequence ID" value="MBQ0931805.1"/>
    <property type="molecule type" value="Genomic_DNA"/>
</dbReference>
<dbReference type="InterPro" id="IPR038619">
    <property type="entry name" value="MraZ_sf"/>
</dbReference>
<dbReference type="Proteomes" id="UP000676246">
    <property type="component" value="Unassembled WGS sequence"/>
</dbReference>
<accession>A0A940YG11</accession>
<reference evidence="9 10" key="1">
    <citation type="submission" date="2021-04" db="EMBL/GenBank/DDBJ databases">
        <title>The genome sequence of Ideonella sp. 3Y2.</title>
        <authorList>
            <person name="Liu Y."/>
        </authorList>
    </citation>
    <scope>NUCLEOTIDE SEQUENCE [LARGE SCALE GENOMIC DNA]</scope>
    <source>
        <strain evidence="9 10">3Y2</strain>
    </source>
</reference>
<evidence type="ECO:0000256" key="6">
    <source>
        <dbReference type="ARBA" id="ARBA00023163"/>
    </source>
</evidence>
<dbReference type="Pfam" id="PF02381">
    <property type="entry name" value="MraZ"/>
    <property type="match status" value="2"/>
</dbReference>
<dbReference type="RefSeq" id="WP_210854961.1">
    <property type="nucleotide sequence ID" value="NZ_JAGQDD010000011.1"/>
</dbReference>
<evidence type="ECO:0000259" key="8">
    <source>
        <dbReference type="PROSITE" id="PS51740"/>
    </source>
</evidence>
<dbReference type="SUPFAM" id="SSF89447">
    <property type="entry name" value="AbrB/MazE/MraZ-like"/>
    <property type="match status" value="1"/>
</dbReference>
<comment type="subcellular location">
    <subcellularLocation>
        <location evidence="7">Cytoplasm</location>
        <location evidence="7">Nucleoid</location>
    </subcellularLocation>
</comment>
<comment type="similarity">
    <text evidence="7">Belongs to the MraZ family.</text>
</comment>
<organism evidence="9 10">
    <name type="scientific">Ideonella alba</name>
    <dbReference type="NCBI Taxonomy" id="2824118"/>
    <lineage>
        <taxon>Bacteria</taxon>
        <taxon>Pseudomonadati</taxon>
        <taxon>Pseudomonadota</taxon>
        <taxon>Betaproteobacteria</taxon>
        <taxon>Burkholderiales</taxon>
        <taxon>Sphaerotilaceae</taxon>
        <taxon>Ideonella</taxon>
    </lineage>
</organism>
<comment type="caution">
    <text evidence="9">The sequence shown here is derived from an EMBL/GenBank/DDBJ whole genome shotgun (WGS) entry which is preliminary data.</text>
</comment>
<dbReference type="GO" id="GO:0003700">
    <property type="term" value="F:DNA-binding transcription factor activity"/>
    <property type="evidence" value="ECO:0007669"/>
    <property type="project" value="UniProtKB-UniRule"/>
</dbReference>
<evidence type="ECO:0000256" key="5">
    <source>
        <dbReference type="ARBA" id="ARBA00023125"/>
    </source>
</evidence>
<dbReference type="HAMAP" id="MF_01008">
    <property type="entry name" value="MraZ"/>
    <property type="match status" value="1"/>
</dbReference>
<dbReference type="CDD" id="cd16320">
    <property type="entry name" value="MraZ_N"/>
    <property type="match status" value="1"/>
</dbReference>
<keyword evidence="4 7" id="KW-0805">Transcription regulation</keyword>
<dbReference type="InterPro" id="IPR037914">
    <property type="entry name" value="SpoVT-AbrB_sf"/>
</dbReference>
<dbReference type="InterPro" id="IPR020603">
    <property type="entry name" value="MraZ_dom"/>
</dbReference>
<keyword evidence="10" id="KW-1185">Reference proteome</keyword>
<keyword evidence="2 7" id="KW-0963">Cytoplasm</keyword>
<evidence type="ECO:0000256" key="3">
    <source>
        <dbReference type="ARBA" id="ARBA00022737"/>
    </source>
</evidence>
<gene>
    <name evidence="7 9" type="primary">mraZ</name>
    <name evidence="9" type="ORF">KAK03_15065</name>
</gene>
<dbReference type="InterPro" id="IPR035644">
    <property type="entry name" value="MraZ_C"/>
</dbReference>
<sequence>MFQGESALTLDGKGRVTVPARFRDVLAALCAGQMTVTKHPSRCLLLFPRPAWVEFRGKLMALPMGSEAWRRLFIGSAMDVEIDGGSRVLLSPELRQWAGLGKDLMLVGMGSRMEIWDRERYLANEEATLAGPMPDGLANMVM</sequence>
<evidence type="ECO:0000313" key="9">
    <source>
        <dbReference type="EMBL" id="MBQ0931805.1"/>
    </source>
</evidence>
<name>A0A940YG11_9BURK</name>
<protein>
    <recommendedName>
        <fullName evidence="1 7">Transcriptional regulator MraZ</fullName>
    </recommendedName>
</protein>
<dbReference type="GO" id="GO:2000143">
    <property type="term" value="P:negative regulation of DNA-templated transcription initiation"/>
    <property type="evidence" value="ECO:0007669"/>
    <property type="project" value="TreeGrafter"/>
</dbReference>
<dbReference type="PROSITE" id="PS51740">
    <property type="entry name" value="SPOVT_ABRB"/>
    <property type="match status" value="2"/>
</dbReference>
<dbReference type="GO" id="GO:0005737">
    <property type="term" value="C:cytoplasm"/>
    <property type="evidence" value="ECO:0007669"/>
    <property type="project" value="UniProtKB-UniRule"/>
</dbReference>
<dbReference type="GO" id="GO:0000976">
    <property type="term" value="F:transcription cis-regulatory region binding"/>
    <property type="evidence" value="ECO:0007669"/>
    <property type="project" value="TreeGrafter"/>
</dbReference>
<dbReference type="GO" id="GO:0009295">
    <property type="term" value="C:nucleoid"/>
    <property type="evidence" value="ECO:0007669"/>
    <property type="project" value="UniProtKB-SubCell"/>
</dbReference>
<feature type="domain" description="SpoVT-AbrB" evidence="8">
    <location>
        <begin position="77"/>
        <end position="120"/>
    </location>
</feature>
<comment type="subunit">
    <text evidence="7">Forms oligomers.</text>
</comment>
<evidence type="ECO:0000256" key="4">
    <source>
        <dbReference type="ARBA" id="ARBA00023015"/>
    </source>
</evidence>